<feature type="compositionally biased region" description="Basic and acidic residues" evidence="1">
    <location>
        <begin position="124"/>
        <end position="135"/>
    </location>
</feature>
<feature type="region of interest" description="Disordered" evidence="1">
    <location>
        <begin position="80"/>
        <end position="135"/>
    </location>
</feature>
<keyword evidence="3" id="KW-1185">Reference proteome</keyword>
<name>A0A267EWW0_9PLAT</name>
<evidence type="ECO:0000256" key="1">
    <source>
        <dbReference type="SAM" id="MobiDB-lite"/>
    </source>
</evidence>
<evidence type="ECO:0000313" key="2">
    <source>
        <dbReference type="EMBL" id="PAA65946.1"/>
    </source>
</evidence>
<comment type="caution">
    <text evidence="2">The sequence shown here is derived from an EMBL/GenBank/DDBJ whole genome shotgun (WGS) entry which is preliminary data.</text>
</comment>
<accession>A0A267EWW0</accession>
<feature type="region of interest" description="Disordered" evidence="1">
    <location>
        <begin position="35"/>
        <end position="59"/>
    </location>
</feature>
<dbReference type="AlphaFoldDB" id="A0A267EWW0"/>
<sequence length="135" mass="14533">MAESEQCNERNALQTIAQLAVKLGETLDMMEETDIQQLRRSSEPQPVAADSINLSGSRKPAEMNELRLIQQLKTLKAKNIGCDDGPAHNAPAAVMSSGDSSGTTEDHAEFEGKAVLQPQQLRQGRGDSEAASRSV</sequence>
<gene>
    <name evidence="2" type="ORF">BOX15_Mlig007613g1</name>
</gene>
<proteinExistence type="predicted"/>
<dbReference type="Proteomes" id="UP000215902">
    <property type="component" value="Unassembled WGS sequence"/>
</dbReference>
<evidence type="ECO:0000313" key="3">
    <source>
        <dbReference type="Proteomes" id="UP000215902"/>
    </source>
</evidence>
<organism evidence="2 3">
    <name type="scientific">Macrostomum lignano</name>
    <dbReference type="NCBI Taxonomy" id="282301"/>
    <lineage>
        <taxon>Eukaryota</taxon>
        <taxon>Metazoa</taxon>
        <taxon>Spiralia</taxon>
        <taxon>Lophotrochozoa</taxon>
        <taxon>Platyhelminthes</taxon>
        <taxon>Rhabditophora</taxon>
        <taxon>Macrostomorpha</taxon>
        <taxon>Macrostomida</taxon>
        <taxon>Macrostomidae</taxon>
        <taxon>Macrostomum</taxon>
    </lineage>
</organism>
<protein>
    <submittedName>
        <fullName evidence="2">Uncharacterized protein</fullName>
    </submittedName>
</protein>
<dbReference type="EMBL" id="NIVC01001604">
    <property type="protein sequence ID" value="PAA65946.1"/>
    <property type="molecule type" value="Genomic_DNA"/>
</dbReference>
<reference evidence="2 3" key="1">
    <citation type="submission" date="2017-06" db="EMBL/GenBank/DDBJ databases">
        <title>A platform for efficient transgenesis in Macrostomum lignano, a flatworm model organism for stem cell research.</title>
        <authorList>
            <person name="Berezikov E."/>
        </authorList>
    </citation>
    <scope>NUCLEOTIDE SEQUENCE [LARGE SCALE GENOMIC DNA]</scope>
    <source>
        <strain evidence="2">DV1</strain>
        <tissue evidence="2">Whole organism</tissue>
    </source>
</reference>